<accession>A0A6G0VZX0</accession>
<evidence type="ECO:0000256" key="9">
    <source>
        <dbReference type="ARBA" id="ARBA00022605"/>
    </source>
</evidence>
<evidence type="ECO:0000256" key="4">
    <source>
        <dbReference type="ARBA" id="ARBA00004777"/>
    </source>
</evidence>
<dbReference type="NCBIfam" id="NF000586">
    <property type="entry name" value="PRK00011.1"/>
    <property type="match status" value="1"/>
</dbReference>
<dbReference type="FunFam" id="3.40.640.10:FF:000001">
    <property type="entry name" value="Serine hydroxymethyltransferase"/>
    <property type="match status" value="1"/>
</dbReference>
<dbReference type="CDD" id="cd00773">
    <property type="entry name" value="HisRS-like_core"/>
    <property type="match status" value="1"/>
</dbReference>
<sequence length="652" mass="74241">MHDYFSEDLDIWHKLEKVFKQVLNSYSYEEIRLPILERTEIFQRAIGDVTDIIEKEMYSFHDKKGNNLTLRPEGTVGPMFRYERPQKGRYRQFYQLGAEVFGLNTTDIDLEIILLTNRLWKILGINFHLILEVNSIGSQLDRIKYQKELVLFLEKNKSFLDEESKQHYYNDTVFEWKTDRLGSQNTICAGGRYNSLVEELGGIKTSAIGFAIGIEREENKIHAINLSEEIRDRYPELKTFIEFEKYDPELWISMCKEKERQENHIELIASENYASTYVMHAQGSQLTNKYAEGYPGKRYYGGCEHVDVIEQLAIDRAKKLFNADYANVQPHSGSQANFAVYTALLKPGDIILGLKLSHGGHLTHGASVNFSGKLYKVVTYGVDQYGNINYKEIHQLAKKYRPKMIIGGFSAYSGICDWCKMRDIADEVNAYLIVDISHVAGLVATQLYPNPIEHAHVVTSTTHKTLAGPRGGLILAKNGDNTFYNKLDLSVFPGGQGGPLMHVIAGKAIAFKEALEPDFKEYQKQILKNAKTMVQIFIKEKFEIISGNTFNHLFLINLTNKKITGKDADIALGKANITVNKNTIPDDIRSPFITSGIRIGTPAVTRRGFKELEVSQVAFWIISILNDIQNTKNILNIKNKVLKLCSKYPVYI</sequence>
<dbReference type="PANTHER" id="PTHR11680:SF50">
    <property type="entry name" value="SERINE HYDROXYMETHYLTRANSFERASE"/>
    <property type="match status" value="1"/>
</dbReference>
<dbReference type="InterPro" id="IPR015421">
    <property type="entry name" value="PyrdxlP-dep_Trfase_major"/>
</dbReference>
<keyword evidence="16" id="KW-1185">Reference proteome</keyword>
<gene>
    <name evidence="15" type="ORF">FWK35_00030625</name>
</gene>
<dbReference type="InterPro" id="IPR002314">
    <property type="entry name" value="aa-tRNA-synt_IIb"/>
</dbReference>
<keyword evidence="7" id="KW-0963">Cytoplasm</keyword>
<dbReference type="CDD" id="cd00378">
    <property type="entry name" value="SHMT"/>
    <property type="match status" value="1"/>
</dbReference>
<keyword evidence="9" id="KW-0028">Amino-acid biosynthesis</keyword>
<dbReference type="OrthoDB" id="10265628at2759"/>
<protein>
    <recommendedName>
        <fullName evidence="12">Serine hydroxymethyltransferase</fullName>
        <ecNumber evidence="12">2.1.2.1</ecNumber>
    </recommendedName>
</protein>
<dbReference type="AlphaFoldDB" id="A0A6G0VZX0"/>
<dbReference type="Gene3D" id="3.90.1150.10">
    <property type="entry name" value="Aspartate Aminotransferase, domain 1"/>
    <property type="match status" value="1"/>
</dbReference>
<evidence type="ECO:0000313" key="16">
    <source>
        <dbReference type="Proteomes" id="UP000478052"/>
    </source>
</evidence>
<dbReference type="EC" id="2.1.2.1" evidence="12"/>
<dbReference type="GO" id="GO:0030170">
    <property type="term" value="F:pyridoxal phosphate binding"/>
    <property type="evidence" value="ECO:0007669"/>
    <property type="project" value="InterPro"/>
</dbReference>
<comment type="function">
    <text evidence="12">Interconversion of serine and glycine.</text>
</comment>
<dbReference type="GO" id="GO:0005524">
    <property type="term" value="F:ATP binding"/>
    <property type="evidence" value="ECO:0007669"/>
    <property type="project" value="InterPro"/>
</dbReference>
<feature type="domain" description="Aminoacyl-tRNA synthetase class II (G/ P/ S/T)" evidence="14">
    <location>
        <begin position="75"/>
        <end position="202"/>
    </location>
</feature>
<evidence type="ECO:0000256" key="10">
    <source>
        <dbReference type="ARBA" id="ARBA00022679"/>
    </source>
</evidence>
<comment type="subunit">
    <text evidence="6">Homodimer.</text>
</comment>
<dbReference type="InterPro" id="IPR045864">
    <property type="entry name" value="aa-tRNA-synth_II/BPL/LPL"/>
</dbReference>
<dbReference type="UniPathway" id="UPA00193"/>
<dbReference type="Proteomes" id="UP000478052">
    <property type="component" value="Unassembled WGS sequence"/>
</dbReference>
<name>A0A6G0VZX0_APHCR</name>
<comment type="similarity">
    <text evidence="5 12">Belongs to the SHMT family.</text>
</comment>
<dbReference type="InterPro" id="IPR001085">
    <property type="entry name" value="Ser_HO-MeTrfase"/>
</dbReference>
<comment type="subcellular location">
    <subcellularLocation>
        <location evidence="3">Cytoplasm</location>
    </subcellularLocation>
</comment>
<reference evidence="15 16" key="1">
    <citation type="submission" date="2019-08" db="EMBL/GenBank/DDBJ databases">
        <title>Whole genome of Aphis craccivora.</title>
        <authorList>
            <person name="Voronova N.V."/>
            <person name="Shulinski R.S."/>
            <person name="Bandarenka Y.V."/>
            <person name="Zhorov D.G."/>
            <person name="Warner D."/>
        </authorList>
    </citation>
    <scope>NUCLEOTIDE SEQUENCE [LARGE SCALE GENOMIC DNA]</scope>
    <source>
        <strain evidence="15">180601</strain>
        <tissue evidence="15">Whole Body</tissue>
    </source>
</reference>
<evidence type="ECO:0000256" key="1">
    <source>
        <dbReference type="ARBA" id="ARBA00001528"/>
    </source>
</evidence>
<dbReference type="GO" id="GO:0035999">
    <property type="term" value="P:tetrahydrofolate interconversion"/>
    <property type="evidence" value="ECO:0007669"/>
    <property type="project" value="UniProtKB-UniPathway"/>
</dbReference>
<dbReference type="InterPro" id="IPR015422">
    <property type="entry name" value="PyrdxlP-dep_Trfase_small"/>
</dbReference>
<dbReference type="Gene3D" id="3.30.930.10">
    <property type="entry name" value="Bira Bifunctional Protein, Domain 2"/>
    <property type="match status" value="2"/>
</dbReference>
<dbReference type="GO" id="GO:0004372">
    <property type="term" value="F:glycine hydroxymethyltransferase activity"/>
    <property type="evidence" value="ECO:0007669"/>
    <property type="project" value="UniProtKB-EC"/>
</dbReference>
<evidence type="ECO:0000256" key="7">
    <source>
        <dbReference type="ARBA" id="ARBA00022490"/>
    </source>
</evidence>
<comment type="caution">
    <text evidence="15">The sequence shown here is derived from an EMBL/GenBank/DDBJ whole genome shotgun (WGS) entry which is preliminary data.</text>
</comment>
<keyword evidence="10 12" id="KW-0808">Transferase</keyword>
<organism evidence="15 16">
    <name type="scientific">Aphis craccivora</name>
    <name type="common">Cowpea aphid</name>
    <dbReference type="NCBI Taxonomy" id="307492"/>
    <lineage>
        <taxon>Eukaryota</taxon>
        <taxon>Metazoa</taxon>
        <taxon>Ecdysozoa</taxon>
        <taxon>Arthropoda</taxon>
        <taxon>Hexapoda</taxon>
        <taxon>Insecta</taxon>
        <taxon>Pterygota</taxon>
        <taxon>Neoptera</taxon>
        <taxon>Paraneoptera</taxon>
        <taxon>Hemiptera</taxon>
        <taxon>Sternorrhyncha</taxon>
        <taxon>Aphidomorpha</taxon>
        <taxon>Aphidoidea</taxon>
        <taxon>Aphididae</taxon>
        <taxon>Aphidini</taxon>
        <taxon>Aphis</taxon>
        <taxon>Aphis</taxon>
    </lineage>
</organism>
<evidence type="ECO:0000256" key="2">
    <source>
        <dbReference type="ARBA" id="ARBA00001933"/>
    </source>
</evidence>
<dbReference type="InterPro" id="IPR041715">
    <property type="entry name" value="HisRS-like_core"/>
</dbReference>
<dbReference type="InterPro" id="IPR039429">
    <property type="entry name" value="SHMT-like_dom"/>
</dbReference>
<dbReference type="FunFam" id="3.90.1150.10:FF:000003">
    <property type="entry name" value="Serine hydroxymethyltransferase"/>
    <property type="match status" value="1"/>
</dbReference>
<evidence type="ECO:0000313" key="15">
    <source>
        <dbReference type="EMBL" id="KAF0716273.1"/>
    </source>
</evidence>
<evidence type="ECO:0000256" key="5">
    <source>
        <dbReference type="ARBA" id="ARBA00006376"/>
    </source>
</evidence>
<dbReference type="GO" id="GO:0006418">
    <property type="term" value="P:tRNA aminoacylation for protein translation"/>
    <property type="evidence" value="ECO:0007669"/>
    <property type="project" value="InterPro"/>
</dbReference>
<feature type="domain" description="Serine hydroxymethyltransferase-like" evidence="13">
    <location>
        <begin position="244"/>
        <end position="621"/>
    </location>
</feature>
<dbReference type="InterPro" id="IPR015424">
    <property type="entry name" value="PyrdxlP-dep_Trfase"/>
</dbReference>
<evidence type="ECO:0000259" key="13">
    <source>
        <dbReference type="Pfam" id="PF00464"/>
    </source>
</evidence>
<dbReference type="GO" id="GO:0005829">
    <property type="term" value="C:cytosol"/>
    <property type="evidence" value="ECO:0007669"/>
    <property type="project" value="TreeGrafter"/>
</dbReference>
<dbReference type="PROSITE" id="PS00096">
    <property type="entry name" value="SHMT"/>
    <property type="match status" value="1"/>
</dbReference>
<keyword evidence="8 12" id="KW-0554">One-carbon metabolism</keyword>
<dbReference type="InterPro" id="IPR019798">
    <property type="entry name" value="Ser_HO-MeTrfase_PLP_BS"/>
</dbReference>
<dbReference type="SUPFAM" id="SSF55681">
    <property type="entry name" value="Class II aaRS and biotin synthetases"/>
    <property type="match status" value="1"/>
</dbReference>
<dbReference type="Gene3D" id="3.40.640.10">
    <property type="entry name" value="Type I PLP-dependent aspartate aminotransferase-like (Major domain)"/>
    <property type="match status" value="1"/>
</dbReference>
<evidence type="ECO:0000256" key="6">
    <source>
        <dbReference type="ARBA" id="ARBA00011738"/>
    </source>
</evidence>
<evidence type="ECO:0000256" key="3">
    <source>
        <dbReference type="ARBA" id="ARBA00004496"/>
    </source>
</evidence>
<dbReference type="InterPro" id="IPR049943">
    <property type="entry name" value="Ser_HO-MeTrfase-like"/>
</dbReference>
<evidence type="ECO:0000256" key="11">
    <source>
        <dbReference type="ARBA" id="ARBA00022898"/>
    </source>
</evidence>
<keyword evidence="11 12" id="KW-0663">Pyridoxal phosphate</keyword>
<evidence type="ECO:0000256" key="12">
    <source>
        <dbReference type="RuleBase" id="RU000585"/>
    </source>
</evidence>
<comment type="pathway">
    <text evidence="4 12">One-carbon metabolism; tetrahydrofolate interconversion.</text>
</comment>
<dbReference type="GO" id="GO:0004812">
    <property type="term" value="F:aminoacyl-tRNA ligase activity"/>
    <property type="evidence" value="ECO:0007669"/>
    <property type="project" value="InterPro"/>
</dbReference>
<dbReference type="PANTHER" id="PTHR11680">
    <property type="entry name" value="SERINE HYDROXYMETHYLTRANSFERASE"/>
    <property type="match status" value="1"/>
</dbReference>
<dbReference type="Pfam" id="PF00464">
    <property type="entry name" value="SHMT"/>
    <property type="match status" value="1"/>
</dbReference>
<comment type="catalytic activity">
    <reaction evidence="1 12">
        <text>(6R)-5,10-methylene-5,6,7,8-tetrahydrofolate + glycine + H2O = (6S)-5,6,7,8-tetrahydrofolate + L-serine</text>
        <dbReference type="Rhea" id="RHEA:15481"/>
        <dbReference type="ChEBI" id="CHEBI:15377"/>
        <dbReference type="ChEBI" id="CHEBI:15636"/>
        <dbReference type="ChEBI" id="CHEBI:33384"/>
        <dbReference type="ChEBI" id="CHEBI:57305"/>
        <dbReference type="ChEBI" id="CHEBI:57453"/>
        <dbReference type="EC" id="2.1.2.1"/>
    </reaction>
</comment>
<proteinExistence type="inferred from homology"/>
<evidence type="ECO:0000256" key="8">
    <source>
        <dbReference type="ARBA" id="ARBA00022563"/>
    </source>
</evidence>
<evidence type="ECO:0000259" key="14">
    <source>
        <dbReference type="Pfam" id="PF00587"/>
    </source>
</evidence>
<dbReference type="HAMAP" id="MF_00051">
    <property type="entry name" value="SHMT"/>
    <property type="match status" value="1"/>
</dbReference>
<dbReference type="GO" id="GO:0019264">
    <property type="term" value="P:glycine biosynthetic process from serine"/>
    <property type="evidence" value="ECO:0007669"/>
    <property type="project" value="InterPro"/>
</dbReference>
<dbReference type="Pfam" id="PF00587">
    <property type="entry name" value="tRNA-synt_2b"/>
    <property type="match status" value="1"/>
</dbReference>
<dbReference type="EMBL" id="VUJU01010023">
    <property type="protein sequence ID" value="KAF0716273.1"/>
    <property type="molecule type" value="Genomic_DNA"/>
</dbReference>
<dbReference type="SUPFAM" id="SSF53383">
    <property type="entry name" value="PLP-dependent transferases"/>
    <property type="match status" value="1"/>
</dbReference>
<comment type="cofactor">
    <cofactor evidence="2 12">
        <name>pyridoxal 5'-phosphate</name>
        <dbReference type="ChEBI" id="CHEBI:597326"/>
    </cofactor>
</comment>